<dbReference type="Pfam" id="PF13692">
    <property type="entry name" value="Glyco_trans_1_4"/>
    <property type="match status" value="1"/>
</dbReference>
<organism evidence="4 5">
    <name type="scientific">Nesterenkonia cremea</name>
    <dbReference type="NCBI Taxonomy" id="1882340"/>
    <lineage>
        <taxon>Bacteria</taxon>
        <taxon>Bacillati</taxon>
        <taxon>Actinomycetota</taxon>
        <taxon>Actinomycetes</taxon>
        <taxon>Micrococcales</taxon>
        <taxon>Micrococcaceae</taxon>
        <taxon>Nesterenkonia</taxon>
    </lineage>
</organism>
<evidence type="ECO:0000313" key="4">
    <source>
        <dbReference type="EMBL" id="GGE66149.1"/>
    </source>
</evidence>
<keyword evidence="2 4" id="KW-0808">Transferase</keyword>
<evidence type="ECO:0000256" key="2">
    <source>
        <dbReference type="ARBA" id="ARBA00022679"/>
    </source>
</evidence>
<reference evidence="4" key="1">
    <citation type="journal article" date="2014" name="Int. J. Syst. Evol. Microbiol.">
        <title>Complete genome sequence of Corynebacterium casei LMG S-19264T (=DSM 44701T), isolated from a smear-ripened cheese.</title>
        <authorList>
            <consortium name="US DOE Joint Genome Institute (JGI-PGF)"/>
            <person name="Walter F."/>
            <person name="Albersmeier A."/>
            <person name="Kalinowski J."/>
            <person name="Ruckert C."/>
        </authorList>
    </citation>
    <scope>NUCLEOTIDE SEQUENCE</scope>
    <source>
        <strain evidence="4">CGMCC 1.15388</strain>
    </source>
</reference>
<evidence type="ECO:0000259" key="3">
    <source>
        <dbReference type="Pfam" id="PF13439"/>
    </source>
</evidence>
<feature type="domain" description="Glycosyltransferase subfamily 4-like N-terminal" evidence="3">
    <location>
        <begin position="19"/>
        <end position="213"/>
    </location>
</feature>
<dbReference type="PANTHER" id="PTHR12526:SF635">
    <property type="entry name" value="GLYCOSYL TRANSFERASE GROUP 1"/>
    <property type="match status" value="1"/>
</dbReference>
<dbReference type="GO" id="GO:0016757">
    <property type="term" value="F:glycosyltransferase activity"/>
    <property type="evidence" value="ECO:0007669"/>
    <property type="project" value="UniProtKB-KW"/>
</dbReference>
<dbReference type="Gene3D" id="3.40.50.2000">
    <property type="entry name" value="Glycogen Phosphorylase B"/>
    <property type="match status" value="2"/>
</dbReference>
<reference evidence="4" key="2">
    <citation type="submission" date="2020-09" db="EMBL/GenBank/DDBJ databases">
        <authorList>
            <person name="Sun Q."/>
            <person name="Zhou Y."/>
        </authorList>
    </citation>
    <scope>NUCLEOTIDE SEQUENCE</scope>
    <source>
        <strain evidence="4">CGMCC 1.15388</strain>
    </source>
</reference>
<dbReference type="InterPro" id="IPR028098">
    <property type="entry name" value="Glyco_trans_4-like_N"/>
</dbReference>
<dbReference type="Proteomes" id="UP000633136">
    <property type="component" value="Unassembled WGS sequence"/>
</dbReference>
<keyword evidence="1" id="KW-0328">Glycosyltransferase</keyword>
<protein>
    <submittedName>
        <fullName evidence="4">Glycosyl transferase</fullName>
    </submittedName>
</protein>
<gene>
    <name evidence="4" type="ORF">GCM10011401_11740</name>
</gene>
<dbReference type="CDD" id="cd03801">
    <property type="entry name" value="GT4_PimA-like"/>
    <property type="match status" value="1"/>
</dbReference>
<dbReference type="Pfam" id="PF13439">
    <property type="entry name" value="Glyco_transf_4"/>
    <property type="match status" value="1"/>
</dbReference>
<evidence type="ECO:0000313" key="5">
    <source>
        <dbReference type="Proteomes" id="UP000633136"/>
    </source>
</evidence>
<accession>A0A917EPA5</accession>
<evidence type="ECO:0000256" key="1">
    <source>
        <dbReference type="ARBA" id="ARBA00022676"/>
    </source>
</evidence>
<dbReference type="PANTHER" id="PTHR12526">
    <property type="entry name" value="GLYCOSYLTRANSFERASE"/>
    <property type="match status" value="1"/>
</dbReference>
<dbReference type="SUPFAM" id="SSF53756">
    <property type="entry name" value="UDP-Glycosyltransferase/glycogen phosphorylase"/>
    <property type="match status" value="1"/>
</dbReference>
<dbReference type="RefSeq" id="WP_188683683.1">
    <property type="nucleotide sequence ID" value="NZ_BMIS01000004.1"/>
</dbReference>
<sequence>MRIAYLLADPGIGVFGTKGASVHVQEMIRAFRTHGHEVTVYCAKRGDKAGQPDTESVPEDLADLRVITVPVDAEAPKDVASREQAITQASLQMAQLAASEDYELIYERYSLFSEAGATLKSLYTERDSDLDHGFIRDVPLVMEVNAPLLQEQGTHRELHEAEGAEHITLRALGGADVVSCVSEPVAQWVRGILGEQIGDPRVMVIPNGVNTERFHPQEHQEEESSQDRPFTVGFVGTLKPWHGTDVLLHAFAAALHADRSSWRLEFAGTGPEQLRLERMADELGIADQVCFHGAVAPQEIPAILTRFDVAVAPYPEPQAAGHYFSPLKVYEYLAAGVTVVASAVGELPELLSGQSSNALDARGEKISAGQRGLLVPAGDENALANALDQLASRPQLRTRLAFAGRAAVVERHTWTRRCGDLLRAVGLSSSTHAGLTTPLPVLSPAMLAELTDDIPHEPLGVTPR</sequence>
<name>A0A917EPA5_9MICC</name>
<dbReference type="AlphaFoldDB" id="A0A917EPA5"/>
<proteinExistence type="predicted"/>
<dbReference type="EMBL" id="BMIS01000004">
    <property type="protein sequence ID" value="GGE66149.1"/>
    <property type="molecule type" value="Genomic_DNA"/>
</dbReference>
<comment type="caution">
    <text evidence="4">The sequence shown here is derived from an EMBL/GenBank/DDBJ whole genome shotgun (WGS) entry which is preliminary data.</text>
</comment>
<keyword evidence="5" id="KW-1185">Reference proteome</keyword>